<feature type="compositionally biased region" description="Basic residues" evidence="1">
    <location>
        <begin position="27"/>
        <end position="43"/>
    </location>
</feature>
<keyword evidence="3" id="KW-1185">Reference proteome</keyword>
<comment type="caution">
    <text evidence="2">The sequence shown here is derived from an EMBL/GenBank/DDBJ whole genome shotgun (WGS) entry which is preliminary data.</text>
</comment>
<accession>A0AA87ZKQ2</accession>
<evidence type="ECO:0000313" key="2">
    <source>
        <dbReference type="EMBL" id="GMN28288.1"/>
    </source>
</evidence>
<dbReference type="AlphaFoldDB" id="A0AA87ZKQ2"/>
<feature type="compositionally biased region" description="Low complexity" evidence="1">
    <location>
        <begin position="44"/>
        <end position="53"/>
    </location>
</feature>
<evidence type="ECO:0000256" key="1">
    <source>
        <dbReference type="SAM" id="MobiDB-lite"/>
    </source>
</evidence>
<name>A0AA87ZKQ2_FICCA</name>
<evidence type="ECO:0000313" key="3">
    <source>
        <dbReference type="Proteomes" id="UP001187192"/>
    </source>
</evidence>
<sequence>MSSPTQPMKTQNLDQNTSHTQSLKTTNGRKKNTTTTTKKKKPGSKGSAKKVVVPPSPTGLGPFLPA</sequence>
<organism evidence="2 3">
    <name type="scientific">Ficus carica</name>
    <name type="common">Common fig</name>
    <dbReference type="NCBI Taxonomy" id="3494"/>
    <lineage>
        <taxon>Eukaryota</taxon>
        <taxon>Viridiplantae</taxon>
        <taxon>Streptophyta</taxon>
        <taxon>Embryophyta</taxon>
        <taxon>Tracheophyta</taxon>
        <taxon>Spermatophyta</taxon>
        <taxon>Magnoliopsida</taxon>
        <taxon>eudicotyledons</taxon>
        <taxon>Gunneridae</taxon>
        <taxon>Pentapetalae</taxon>
        <taxon>rosids</taxon>
        <taxon>fabids</taxon>
        <taxon>Rosales</taxon>
        <taxon>Moraceae</taxon>
        <taxon>Ficeae</taxon>
        <taxon>Ficus</taxon>
    </lineage>
</organism>
<dbReference type="Proteomes" id="UP001187192">
    <property type="component" value="Unassembled WGS sequence"/>
</dbReference>
<dbReference type="EMBL" id="BTGU01000002">
    <property type="protein sequence ID" value="GMN28288.1"/>
    <property type="molecule type" value="Genomic_DNA"/>
</dbReference>
<feature type="region of interest" description="Disordered" evidence="1">
    <location>
        <begin position="1"/>
        <end position="66"/>
    </location>
</feature>
<feature type="compositionally biased region" description="Polar residues" evidence="1">
    <location>
        <begin position="1"/>
        <end position="23"/>
    </location>
</feature>
<proteinExistence type="predicted"/>
<protein>
    <submittedName>
        <fullName evidence="2">Uncharacterized protein</fullName>
    </submittedName>
</protein>
<reference evidence="2" key="1">
    <citation type="submission" date="2023-07" db="EMBL/GenBank/DDBJ databases">
        <title>draft genome sequence of fig (Ficus carica).</title>
        <authorList>
            <person name="Takahashi T."/>
            <person name="Nishimura K."/>
        </authorList>
    </citation>
    <scope>NUCLEOTIDE SEQUENCE</scope>
</reference>
<gene>
    <name evidence="2" type="ORF">TIFTF001_001992</name>
</gene>